<dbReference type="Proteomes" id="UP000623958">
    <property type="component" value="Unassembled WGS sequence"/>
</dbReference>
<protein>
    <submittedName>
        <fullName evidence="6">RNA polymerase sigma factor</fullName>
    </submittedName>
</protein>
<keyword evidence="2" id="KW-0805">Transcription regulation</keyword>
<keyword evidence="3" id="KW-0731">Sigma factor</keyword>
<dbReference type="GO" id="GO:0016987">
    <property type="term" value="F:sigma factor activity"/>
    <property type="evidence" value="ECO:0007669"/>
    <property type="project" value="UniProtKB-KW"/>
</dbReference>
<evidence type="ECO:0000256" key="3">
    <source>
        <dbReference type="ARBA" id="ARBA00023082"/>
    </source>
</evidence>
<dbReference type="NCBIfam" id="NF006550">
    <property type="entry name" value="PRK09047.1"/>
    <property type="match status" value="1"/>
</dbReference>
<keyword evidence="7" id="KW-1185">Reference proteome</keyword>
<dbReference type="InterPro" id="IPR039425">
    <property type="entry name" value="RNA_pol_sigma-70-like"/>
</dbReference>
<evidence type="ECO:0000259" key="5">
    <source>
        <dbReference type="Pfam" id="PF08281"/>
    </source>
</evidence>
<dbReference type="GO" id="GO:0003677">
    <property type="term" value="F:DNA binding"/>
    <property type="evidence" value="ECO:0007669"/>
    <property type="project" value="InterPro"/>
</dbReference>
<dbReference type="SUPFAM" id="SSF88659">
    <property type="entry name" value="Sigma3 and sigma4 domains of RNA polymerase sigma factors"/>
    <property type="match status" value="1"/>
</dbReference>
<reference evidence="6" key="2">
    <citation type="submission" date="2020-09" db="EMBL/GenBank/DDBJ databases">
        <authorList>
            <person name="Sun Q."/>
            <person name="Ohkuma M."/>
        </authorList>
    </citation>
    <scope>NUCLEOTIDE SEQUENCE</scope>
    <source>
        <strain evidence="6">JCM 13306</strain>
    </source>
</reference>
<dbReference type="EMBL" id="BNBA01000030">
    <property type="protein sequence ID" value="GHH58377.1"/>
    <property type="molecule type" value="Genomic_DNA"/>
</dbReference>
<dbReference type="CDD" id="cd06171">
    <property type="entry name" value="Sigma70_r4"/>
    <property type="match status" value="1"/>
</dbReference>
<proteinExistence type="inferred from homology"/>
<comment type="caution">
    <text evidence="6">The sequence shown here is derived from an EMBL/GenBank/DDBJ whole genome shotgun (WGS) entry which is preliminary data.</text>
</comment>
<dbReference type="InterPro" id="IPR036388">
    <property type="entry name" value="WH-like_DNA-bd_sf"/>
</dbReference>
<dbReference type="SUPFAM" id="SSF88946">
    <property type="entry name" value="Sigma2 domain of RNA polymerase sigma factors"/>
    <property type="match status" value="1"/>
</dbReference>
<evidence type="ECO:0000256" key="2">
    <source>
        <dbReference type="ARBA" id="ARBA00023015"/>
    </source>
</evidence>
<dbReference type="GO" id="GO:0006352">
    <property type="term" value="P:DNA-templated transcription initiation"/>
    <property type="evidence" value="ECO:0007669"/>
    <property type="project" value="InterPro"/>
</dbReference>
<dbReference type="PANTHER" id="PTHR43133">
    <property type="entry name" value="RNA POLYMERASE ECF-TYPE SIGMA FACTO"/>
    <property type="match status" value="1"/>
</dbReference>
<reference evidence="6" key="1">
    <citation type="journal article" date="2014" name="Int. J. Syst. Evol. Microbiol.">
        <title>Complete genome sequence of Corynebacterium casei LMG S-19264T (=DSM 44701T), isolated from a smear-ripened cheese.</title>
        <authorList>
            <consortium name="US DOE Joint Genome Institute (JGI-PGF)"/>
            <person name="Walter F."/>
            <person name="Albersmeier A."/>
            <person name="Kalinowski J."/>
            <person name="Ruckert C."/>
        </authorList>
    </citation>
    <scope>NUCLEOTIDE SEQUENCE</scope>
    <source>
        <strain evidence="6">JCM 13306</strain>
    </source>
</reference>
<dbReference type="AlphaFoldDB" id="A0A919FAM5"/>
<evidence type="ECO:0000256" key="4">
    <source>
        <dbReference type="ARBA" id="ARBA00023163"/>
    </source>
</evidence>
<dbReference type="InterPro" id="IPR013249">
    <property type="entry name" value="RNA_pol_sigma70_r4_t2"/>
</dbReference>
<dbReference type="Pfam" id="PF08281">
    <property type="entry name" value="Sigma70_r4_2"/>
    <property type="match status" value="1"/>
</dbReference>
<sequence>MKFDPDISGVCRITGTREMITWPAMAASMKMYSATNPSLIAFLRWPGPAGAGPAGIITSPGHAGGGLVNPAGAHPFIPSFHPGSYAVLVGTPLDPQSHAPQAVAPASLDAFLAGIGPRAFRFAEAGLRHREDALDAVQDAMVRLLGYRERPAEEWTPLFWSILRSRIIDLQRRRSFRLKFWAPAEERDEDSRIDWADAGAGPAQQHEQREAYARLVAALRALPARQREAFTLRVLEELDVATTARVMGCSEGSVKTHLSRAREALQKQLEEFR</sequence>
<feature type="domain" description="RNA polymerase sigma factor 70 region 4 type 2" evidence="5">
    <location>
        <begin position="214"/>
        <end position="265"/>
    </location>
</feature>
<gene>
    <name evidence="6" type="ORF">GCM10009090_31040</name>
</gene>
<organism evidence="6 7">
    <name type="scientific">Xanthomonas boreopolis</name>
    <dbReference type="NCBI Taxonomy" id="86183"/>
    <lineage>
        <taxon>Bacteria</taxon>
        <taxon>Pseudomonadati</taxon>
        <taxon>Pseudomonadota</taxon>
        <taxon>Gammaproteobacteria</taxon>
        <taxon>Lysobacterales</taxon>
        <taxon>Lysobacteraceae</taxon>
        <taxon>Xanthomonas</taxon>
    </lineage>
</organism>
<dbReference type="Gene3D" id="1.10.1740.10">
    <property type="match status" value="1"/>
</dbReference>
<dbReference type="InterPro" id="IPR014284">
    <property type="entry name" value="RNA_pol_sigma-70_dom"/>
</dbReference>
<name>A0A919FAM5_9XANT</name>
<accession>A0A919FAM5</accession>
<dbReference type="NCBIfam" id="TIGR02937">
    <property type="entry name" value="sigma70-ECF"/>
    <property type="match status" value="1"/>
</dbReference>
<evidence type="ECO:0000313" key="6">
    <source>
        <dbReference type="EMBL" id="GHH58377.1"/>
    </source>
</evidence>
<dbReference type="InterPro" id="IPR013325">
    <property type="entry name" value="RNA_pol_sigma_r2"/>
</dbReference>
<evidence type="ECO:0000256" key="1">
    <source>
        <dbReference type="ARBA" id="ARBA00010641"/>
    </source>
</evidence>
<dbReference type="Gene3D" id="1.10.10.10">
    <property type="entry name" value="Winged helix-like DNA-binding domain superfamily/Winged helix DNA-binding domain"/>
    <property type="match status" value="1"/>
</dbReference>
<evidence type="ECO:0000313" key="7">
    <source>
        <dbReference type="Proteomes" id="UP000623958"/>
    </source>
</evidence>
<dbReference type="PANTHER" id="PTHR43133:SF64">
    <property type="entry name" value="ECF SIGMA FACTOR"/>
    <property type="match status" value="1"/>
</dbReference>
<comment type="similarity">
    <text evidence="1">Belongs to the sigma-70 factor family. ECF subfamily.</text>
</comment>
<keyword evidence="4" id="KW-0804">Transcription</keyword>
<dbReference type="InterPro" id="IPR013324">
    <property type="entry name" value="RNA_pol_sigma_r3/r4-like"/>
</dbReference>